<evidence type="ECO:0000256" key="3">
    <source>
        <dbReference type="ARBA" id="ARBA00022737"/>
    </source>
</evidence>
<proteinExistence type="predicted"/>
<dbReference type="Ensembl" id="ENSSSCT00000067578.2">
    <property type="protein sequence ID" value="ENSSSCP00000066319.2"/>
    <property type="gene ID" value="ENSSSCG00000049158.2"/>
</dbReference>
<comment type="subcellular location">
    <subcellularLocation>
        <location evidence="1">Endomembrane system</location>
    </subcellularLocation>
</comment>
<dbReference type="PANTHER" id="PTHR14514">
    <property type="entry name" value="PKA ANCHORING PROTEIN"/>
    <property type="match status" value="1"/>
</dbReference>
<dbReference type="Proteomes" id="UP000008227">
    <property type="component" value="Chromosome 1"/>
</dbReference>
<dbReference type="Bgee" id="ENSSSCG00000049158">
    <property type="expression patterns" value="Expressed in ovary and 41 other cell types or tissues"/>
</dbReference>
<dbReference type="InParanoid" id="A0A5G2QNQ5"/>
<evidence type="ECO:0000256" key="1">
    <source>
        <dbReference type="ARBA" id="ARBA00004308"/>
    </source>
</evidence>
<dbReference type="GeneTree" id="ENSGT00940000165162"/>
<keyword evidence="5" id="KW-0175">Coiled coil</keyword>
<dbReference type="SUPFAM" id="SSF46966">
    <property type="entry name" value="Spectrin repeat"/>
    <property type="match status" value="2"/>
</dbReference>
<organism evidence="7 8">
    <name type="scientific">Sus scrofa</name>
    <name type="common">Pig</name>
    <dbReference type="NCBI Taxonomy" id="9823"/>
    <lineage>
        <taxon>Eukaryota</taxon>
        <taxon>Metazoa</taxon>
        <taxon>Chordata</taxon>
        <taxon>Craniata</taxon>
        <taxon>Vertebrata</taxon>
        <taxon>Euteleostomi</taxon>
        <taxon>Mammalia</taxon>
        <taxon>Eutheria</taxon>
        <taxon>Laurasiatheria</taxon>
        <taxon>Artiodactyla</taxon>
        <taxon>Suina</taxon>
        <taxon>Suidae</taxon>
        <taxon>Sus</taxon>
    </lineage>
</organism>
<feature type="coiled-coil region" evidence="5">
    <location>
        <begin position="338"/>
        <end position="365"/>
    </location>
</feature>
<keyword evidence="6" id="KW-0732">Signal</keyword>
<dbReference type="Gene3D" id="1.20.58.60">
    <property type="match status" value="1"/>
</dbReference>
<reference evidence="7" key="4">
    <citation type="submission" date="2025-09" db="UniProtKB">
        <authorList>
            <consortium name="Ensembl"/>
        </authorList>
    </citation>
    <scope>IDENTIFICATION</scope>
</reference>
<protein>
    <recommendedName>
        <fullName evidence="9">Nesprin-1</fullName>
    </recommendedName>
</protein>
<keyword evidence="3" id="KW-0677">Repeat</keyword>
<reference evidence="8" key="1">
    <citation type="submission" date="2009-11" db="EMBL/GenBank/DDBJ databases">
        <authorList>
            <consortium name="Porcine genome sequencing project"/>
        </authorList>
    </citation>
    <scope>NUCLEOTIDE SEQUENCE [LARGE SCALE GENOMIC DNA]</scope>
    <source>
        <strain evidence="8">Duroc</strain>
    </source>
</reference>
<keyword evidence="4" id="KW-0472">Membrane</keyword>
<feature type="signal peptide" evidence="6">
    <location>
        <begin position="1"/>
        <end position="22"/>
    </location>
</feature>
<sequence>MIGGFTFLVFVFDSMLSCVGVSFPFKSMFAFSLQCFQSLQEKVKQDGKVVKQEVKEREVVETQINSVKSWVQETKEYLGNPTIEIDAQLEELKVLLTETAHHRQNMEKMAEEQKNKYLVALDLGTIHDQIQDKVKEVEQSKAMSQEFSRQIQKIAKDLTTILTKLRAKTDDLVQLLGEELDGCNLKLMELDEAIQKFSEQNGQLGKPLAKKIGKLTELHQQTVRQAENRISKLSQAAFHLEEYNEMLGLILKWIERAKVLVHGKIVWNSASQLREQYISHQTMLEESEEIHNDLEAMAEKLQALDSVYLTEKMSQQVVDLGRETEELRQMIKIRLQNLHDAAKDMKKFETELRNLQVALEQAQTTLTSPEVGRLSLKEQLSHRQHLLSEMESLKPKVQAVQICQSALRIPEDAVTSLPLCHAALRLQEEASRLQHTAIQQCNIMQAPTELFSIHQ</sequence>
<evidence type="ECO:0000313" key="8">
    <source>
        <dbReference type="Proteomes" id="UP000008227"/>
    </source>
</evidence>
<evidence type="ECO:0000313" key="7">
    <source>
        <dbReference type="Ensembl" id="ENSSSCP00000066319.2"/>
    </source>
</evidence>
<evidence type="ECO:0000256" key="6">
    <source>
        <dbReference type="SAM" id="SignalP"/>
    </source>
</evidence>
<dbReference type="ExpressionAtlas" id="A0A5G2QNQ5">
    <property type="expression patterns" value="baseline and differential"/>
</dbReference>
<evidence type="ECO:0000256" key="2">
    <source>
        <dbReference type="ARBA" id="ARBA00022553"/>
    </source>
</evidence>
<accession>A0A5G2QNQ5</accession>
<dbReference type="STRING" id="9823.ENSSSCP00000066319"/>
<evidence type="ECO:0008006" key="9">
    <source>
        <dbReference type="Google" id="ProtNLM"/>
    </source>
</evidence>
<dbReference type="AlphaFoldDB" id="A0A5G2QNQ5"/>
<reference evidence="7" key="3">
    <citation type="submission" date="2025-08" db="UniProtKB">
        <authorList>
            <consortium name="Ensembl"/>
        </authorList>
    </citation>
    <scope>IDENTIFICATION</scope>
</reference>
<keyword evidence="2" id="KW-0597">Phosphoprotein</keyword>
<reference evidence="7" key="2">
    <citation type="journal article" date="2020" name="Gigascience">
        <title>An improved pig reference genome sequence to enable pig genetics and genomics research.</title>
        <authorList>
            <person name="Warr A."/>
            <person name="Affara N."/>
            <person name="Aken B."/>
            <person name="Beiki H."/>
            <person name="Bickhart D.M."/>
            <person name="Billis K."/>
            <person name="Chow W."/>
            <person name="Eory L."/>
            <person name="Finlayson H.A."/>
            <person name="Flicek P."/>
            <person name="Giron C.G."/>
            <person name="Griffin D.K."/>
            <person name="Hall R."/>
            <person name="Hannum G."/>
            <person name="Hourlier T."/>
            <person name="Howe K."/>
            <person name="Hume D.A."/>
            <person name="Izuogu O."/>
            <person name="Kim K."/>
            <person name="Koren S."/>
            <person name="Liu H."/>
            <person name="Manchanda N."/>
            <person name="Martin F.J."/>
            <person name="Nonneman D.J."/>
            <person name="O'Connor R.E."/>
            <person name="Phillippy A.M."/>
            <person name="Rohrer G.A."/>
            <person name="Rosen B.D."/>
            <person name="Rund L.A."/>
            <person name="Sargent C.A."/>
            <person name="Schook L.B."/>
            <person name="Schroeder S.G."/>
            <person name="Schwartz A.S."/>
            <person name="Skinner B.M."/>
            <person name="Talbot R."/>
            <person name="Tseng E."/>
            <person name="Tuggle C.K."/>
            <person name="Watson M."/>
            <person name="Smith T.P.L."/>
            <person name="Archibald A.L."/>
        </authorList>
    </citation>
    <scope>NUCLEOTIDE SEQUENCE [LARGE SCALE GENOMIC DNA]</scope>
    <source>
        <strain evidence="7">Duroc</strain>
    </source>
</reference>
<feature type="chain" id="PRO_5036496634" description="Nesprin-1" evidence="6">
    <location>
        <begin position="23"/>
        <end position="455"/>
    </location>
</feature>
<evidence type="ECO:0000256" key="5">
    <source>
        <dbReference type="SAM" id="Coils"/>
    </source>
</evidence>
<dbReference type="PANTHER" id="PTHR14514:SF3">
    <property type="entry name" value="NESPRIN-1"/>
    <property type="match status" value="1"/>
</dbReference>
<name>A0A5G2QNQ5_PIG</name>
<evidence type="ECO:0000256" key="4">
    <source>
        <dbReference type="ARBA" id="ARBA00023136"/>
    </source>
</evidence>
<keyword evidence="8" id="KW-1185">Reference proteome</keyword>